<keyword evidence="3" id="KW-1185">Reference proteome</keyword>
<dbReference type="STRING" id="1449350.OCH239_16970"/>
<evidence type="ECO:0000259" key="1">
    <source>
        <dbReference type="PROSITE" id="PS51464"/>
    </source>
</evidence>
<name>X7E9R3_9RHOB</name>
<evidence type="ECO:0000313" key="3">
    <source>
        <dbReference type="Proteomes" id="UP000022447"/>
    </source>
</evidence>
<dbReference type="EMBL" id="JALZ01000050">
    <property type="protein sequence ID" value="ETX12824.1"/>
    <property type="molecule type" value="Genomic_DNA"/>
</dbReference>
<dbReference type="AlphaFoldDB" id="X7E9R3"/>
<accession>X7E9R3</accession>
<dbReference type="GO" id="GO:0097367">
    <property type="term" value="F:carbohydrate derivative binding"/>
    <property type="evidence" value="ECO:0007669"/>
    <property type="project" value="InterPro"/>
</dbReference>
<organism evidence="2 3">
    <name type="scientific">Roseivivax halodurans JCM 10272</name>
    <dbReference type="NCBI Taxonomy" id="1449350"/>
    <lineage>
        <taxon>Bacteria</taxon>
        <taxon>Pseudomonadati</taxon>
        <taxon>Pseudomonadota</taxon>
        <taxon>Alphaproteobacteria</taxon>
        <taxon>Rhodobacterales</taxon>
        <taxon>Roseobacteraceae</taxon>
        <taxon>Roseivivax</taxon>
    </lineage>
</organism>
<dbReference type="PROSITE" id="PS51464">
    <property type="entry name" value="SIS"/>
    <property type="match status" value="1"/>
</dbReference>
<gene>
    <name evidence="2" type="ORF">OCH239_16970</name>
</gene>
<dbReference type="eggNOG" id="COG2222">
    <property type="taxonomic scope" value="Bacteria"/>
</dbReference>
<dbReference type="RefSeq" id="WP_051489644.1">
    <property type="nucleotide sequence ID" value="NZ_JALZ01000050.1"/>
</dbReference>
<protein>
    <recommendedName>
        <fullName evidence="1">SIS domain-containing protein</fullName>
    </recommendedName>
</protein>
<evidence type="ECO:0000313" key="2">
    <source>
        <dbReference type="EMBL" id="ETX12824.1"/>
    </source>
</evidence>
<dbReference type="Proteomes" id="UP000022447">
    <property type="component" value="Unassembled WGS sequence"/>
</dbReference>
<dbReference type="SUPFAM" id="SSF53697">
    <property type="entry name" value="SIS domain"/>
    <property type="match status" value="1"/>
</dbReference>
<dbReference type="InterPro" id="IPR046348">
    <property type="entry name" value="SIS_dom_sf"/>
</dbReference>
<proteinExistence type="predicted"/>
<comment type="caution">
    <text evidence="2">The sequence shown here is derived from an EMBL/GenBank/DDBJ whole genome shotgun (WGS) entry which is preliminary data.</text>
</comment>
<dbReference type="Pfam" id="PF01380">
    <property type="entry name" value="SIS"/>
    <property type="match status" value="1"/>
</dbReference>
<feature type="domain" description="SIS" evidence="1">
    <location>
        <begin position="34"/>
        <end position="167"/>
    </location>
</feature>
<reference evidence="2 3" key="1">
    <citation type="submission" date="2014-01" db="EMBL/GenBank/DDBJ databases">
        <title>Roseivivax halodurans JCM 10272 Genome Sequencing.</title>
        <authorList>
            <person name="Lai Q."/>
            <person name="Li G."/>
            <person name="Shao Z."/>
        </authorList>
    </citation>
    <scope>NUCLEOTIDE SEQUENCE [LARGE SCALE GENOMIC DNA]</scope>
    <source>
        <strain evidence="2 3">JCM 10272</strain>
    </source>
</reference>
<dbReference type="Gene3D" id="3.40.50.10490">
    <property type="entry name" value="Glucose-6-phosphate isomerase like protein, domain 1"/>
    <property type="match status" value="2"/>
</dbReference>
<dbReference type="InterPro" id="IPR001347">
    <property type="entry name" value="SIS_dom"/>
</dbReference>
<sequence>MEETGLEILAAETGRQHTDALAAFHAQQGRAEDIAGDIRRIGRLDLLGVGGSHWVNRMAEPAYRRLGIAATAHNVSEYMRAPLPGAAVRIATSQSGGSGEILAWLDGAPGGPVYGLTMARDGPLAARVPCLVAEGPPERSYAATRSVMVTLAQHAAILTALGGDMEEVERALAAPGPMPDGARAIDALAAARSHVFSARGAMQGLAGSAALLFMELSRRPVLALEAAQFRHGPFEAADRDTCVLFFRGIGQEGDNIDGLARALLDEDIRPVIIDASGEAPVDGAITVPVTPAHGLAAILRSLPVVQNLAIGATSRMVPDFGRPLRSTKVTSSEAE</sequence>
<dbReference type="GO" id="GO:1901135">
    <property type="term" value="P:carbohydrate derivative metabolic process"/>
    <property type="evidence" value="ECO:0007669"/>
    <property type="project" value="InterPro"/>
</dbReference>